<feature type="compositionally biased region" description="Polar residues" evidence="1">
    <location>
        <begin position="227"/>
        <end position="238"/>
    </location>
</feature>
<feature type="compositionally biased region" description="Acidic residues" evidence="1">
    <location>
        <begin position="127"/>
        <end position="158"/>
    </location>
</feature>
<proteinExistence type="predicted"/>
<feature type="region of interest" description="Disordered" evidence="1">
    <location>
        <begin position="65"/>
        <end position="206"/>
    </location>
</feature>
<feature type="region of interest" description="Disordered" evidence="1">
    <location>
        <begin position="225"/>
        <end position="261"/>
    </location>
</feature>
<sequence length="391" mass="44450">MSRRDKMFWHTARDDTMFTSMRCISKHEKTQVYGAILPKELTNQKMLKSEAYKTYYTFASGEKTPKPNKKDFHISHASGSGGGVNTQSKFLDDQQQKTSGTYERTGTIPGVSDVPIYASESDKESWGDSDEEDDDENDFEDNVDINDDESDDKDESDDERTKFDSDVIPDPNKTNVEHNEEEEEYDDEFNYEEYENIDEETMYDDEDDEVTKDLYEDVNVKLGNKDANMTNADQGPTQSSSVSSDFTSKLLNLDNSSPDDNEITSLMDTTSYLATAIPEITSIFATPTPPPPTFFNHLQQEATPSPTPTTSVATTSFTSFLDFESVFKFNKRVTNLEKDLSEINQVDQYAQALSSIPVIVDRYMDNKLRDAINKDMQAHNFDCRKEAQDEI</sequence>
<gene>
    <name evidence="2" type="ORF">Tci_023617</name>
</gene>
<comment type="caution">
    <text evidence="2">The sequence shown here is derived from an EMBL/GenBank/DDBJ whole genome shotgun (WGS) entry which is preliminary data.</text>
</comment>
<reference evidence="2" key="1">
    <citation type="journal article" date="2019" name="Sci. Rep.">
        <title>Draft genome of Tanacetum cinerariifolium, the natural source of mosquito coil.</title>
        <authorList>
            <person name="Yamashiro T."/>
            <person name="Shiraishi A."/>
            <person name="Satake H."/>
            <person name="Nakayama K."/>
        </authorList>
    </citation>
    <scope>NUCLEOTIDE SEQUENCE</scope>
</reference>
<evidence type="ECO:0000313" key="2">
    <source>
        <dbReference type="EMBL" id="GEU51639.1"/>
    </source>
</evidence>
<protein>
    <submittedName>
        <fullName evidence="2">Uncharacterized protein</fullName>
    </submittedName>
</protein>
<feature type="compositionally biased region" description="Polar residues" evidence="1">
    <location>
        <begin position="245"/>
        <end position="256"/>
    </location>
</feature>
<dbReference type="EMBL" id="BKCJ010002896">
    <property type="protein sequence ID" value="GEU51639.1"/>
    <property type="molecule type" value="Genomic_DNA"/>
</dbReference>
<evidence type="ECO:0000256" key="1">
    <source>
        <dbReference type="SAM" id="MobiDB-lite"/>
    </source>
</evidence>
<organism evidence="2">
    <name type="scientific">Tanacetum cinerariifolium</name>
    <name type="common">Dalmatian daisy</name>
    <name type="synonym">Chrysanthemum cinerariifolium</name>
    <dbReference type="NCBI Taxonomy" id="118510"/>
    <lineage>
        <taxon>Eukaryota</taxon>
        <taxon>Viridiplantae</taxon>
        <taxon>Streptophyta</taxon>
        <taxon>Embryophyta</taxon>
        <taxon>Tracheophyta</taxon>
        <taxon>Spermatophyta</taxon>
        <taxon>Magnoliopsida</taxon>
        <taxon>eudicotyledons</taxon>
        <taxon>Gunneridae</taxon>
        <taxon>Pentapetalae</taxon>
        <taxon>asterids</taxon>
        <taxon>campanulids</taxon>
        <taxon>Asterales</taxon>
        <taxon>Asteraceae</taxon>
        <taxon>Asteroideae</taxon>
        <taxon>Anthemideae</taxon>
        <taxon>Anthemidinae</taxon>
        <taxon>Tanacetum</taxon>
    </lineage>
</organism>
<feature type="compositionally biased region" description="Basic and acidic residues" evidence="1">
    <location>
        <begin position="65"/>
        <end position="74"/>
    </location>
</feature>
<dbReference type="AlphaFoldDB" id="A0A6L2KRQ5"/>
<feature type="compositionally biased region" description="Acidic residues" evidence="1">
    <location>
        <begin position="179"/>
        <end position="206"/>
    </location>
</feature>
<accession>A0A6L2KRQ5</accession>
<name>A0A6L2KRQ5_TANCI</name>